<gene>
    <name evidence="12" type="ORF">FN846DRAFT_753950</name>
</gene>
<comment type="catalytic activity">
    <reaction evidence="9 10">
        <text>L-cysteinyl-[protein] + hexadecanoyl-CoA = S-hexadecanoyl-L-cysteinyl-[protein] + CoA</text>
        <dbReference type="Rhea" id="RHEA:36683"/>
        <dbReference type="Rhea" id="RHEA-COMP:10131"/>
        <dbReference type="Rhea" id="RHEA-COMP:11032"/>
        <dbReference type="ChEBI" id="CHEBI:29950"/>
        <dbReference type="ChEBI" id="CHEBI:57287"/>
        <dbReference type="ChEBI" id="CHEBI:57379"/>
        <dbReference type="ChEBI" id="CHEBI:74151"/>
        <dbReference type="EC" id="2.3.1.225"/>
    </reaction>
</comment>
<evidence type="ECO:0000256" key="5">
    <source>
        <dbReference type="ARBA" id="ARBA00023136"/>
    </source>
</evidence>
<reference evidence="12 13" key="1">
    <citation type="submission" date="2019-09" db="EMBL/GenBank/DDBJ databases">
        <title>Draft genome of the ectomycorrhizal ascomycete Sphaerosporella brunnea.</title>
        <authorList>
            <consortium name="DOE Joint Genome Institute"/>
            <person name="Benucci G.M."/>
            <person name="Marozzi G."/>
            <person name="Antonielli L."/>
            <person name="Sanchez S."/>
            <person name="Marco P."/>
            <person name="Wang X."/>
            <person name="Falini L.B."/>
            <person name="Barry K."/>
            <person name="Haridas S."/>
            <person name="Lipzen A."/>
            <person name="Labutti K."/>
            <person name="Grigoriev I.V."/>
            <person name="Murat C."/>
            <person name="Martin F."/>
            <person name="Albertini E."/>
            <person name="Donnini D."/>
            <person name="Bonito G."/>
        </authorList>
    </citation>
    <scope>NUCLEOTIDE SEQUENCE [LARGE SCALE GENOMIC DNA]</scope>
    <source>
        <strain evidence="12 13">Sb_GMNB300</strain>
    </source>
</reference>
<comment type="domain">
    <text evidence="10">The DHHC domain is required for palmitoyltransferase activity.</text>
</comment>
<keyword evidence="2 10" id="KW-0808">Transferase</keyword>
<dbReference type="GO" id="GO:0019706">
    <property type="term" value="F:protein-cysteine S-palmitoyltransferase activity"/>
    <property type="evidence" value="ECO:0007669"/>
    <property type="project" value="UniProtKB-EC"/>
</dbReference>
<evidence type="ECO:0000256" key="1">
    <source>
        <dbReference type="ARBA" id="ARBA00004141"/>
    </source>
</evidence>
<dbReference type="EC" id="2.3.1.225" evidence="10"/>
<evidence type="ECO:0000313" key="13">
    <source>
        <dbReference type="Proteomes" id="UP000326924"/>
    </source>
</evidence>
<dbReference type="InterPro" id="IPR001594">
    <property type="entry name" value="Palmitoyltrfase_DHHC"/>
</dbReference>
<proteinExistence type="inferred from homology"/>
<accession>A0A5J5ED39</accession>
<dbReference type="GO" id="GO:0016020">
    <property type="term" value="C:membrane"/>
    <property type="evidence" value="ECO:0007669"/>
    <property type="project" value="UniProtKB-SubCell"/>
</dbReference>
<name>A0A5J5ED39_9PEZI</name>
<feature type="transmembrane region" description="Helical" evidence="10">
    <location>
        <begin position="184"/>
        <end position="206"/>
    </location>
</feature>
<evidence type="ECO:0000259" key="11">
    <source>
        <dbReference type="Pfam" id="PF01529"/>
    </source>
</evidence>
<keyword evidence="3 10" id="KW-0812">Transmembrane</keyword>
<evidence type="ECO:0000256" key="9">
    <source>
        <dbReference type="ARBA" id="ARBA00048048"/>
    </source>
</evidence>
<dbReference type="FunCoup" id="A0A5J5ED39">
    <property type="interactions" value="20"/>
</dbReference>
<dbReference type="EMBL" id="VXIS01000492">
    <property type="protein sequence ID" value="KAA8893141.1"/>
    <property type="molecule type" value="Genomic_DNA"/>
</dbReference>
<dbReference type="Pfam" id="PF01529">
    <property type="entry name" value="DHHC"/>
    <property type="match status" value="1"/>
</dbReference>
<evidence type="ECO:0000313" key="12">
    <source>
        <dbReference type="EMBL" id="KAA8893141.1"/>
    </source>
</evidence>
<sequence>MLDPRLSRLAVCSVVVLIAVLSYPAQLYLFRRFWSAAQFYAFNTLVACVWISYFRTMLTDPGSPPRNWVPPVVGADDAEDARGRHENRRLVATGGRWCKRCQRFKPARTHHCRTCKRCILRMDHHCPWTNCCIGYRNTPHFLRFLFYTTIATSYLLLHLLSRAYAVWITRHRPAYYSPHTFPQLLLLASLLLISAPLSLTLLVLFLRTAVQAATGYTTIETWELDHHRALVRRGVTRNQVP</sequence>
<keyword evidence="13" id="KW-1185">Reference proteome</keyword>
<protein>
    <recommendedName>
        <fullName evidence="10">Palmitoyltransferase</fullName>
        <ecNumber evidence="10">2.3.1.225</ecNumber>
    </recommendedName>
</protein>
<comment type="similarity">
    <text evidence="10">Belongs to the DHHC palmitoyltransferase family.</text>
</comment>
<comment type="subcellular location">
    <subcellularLocation>
        <location evidence="1">Membrane</location>
        <topology evidence="1">Multi-pass membrane protein</topology>
    </subcellularLocation>
</comment>
<keyword evidence="6" id="KW-0564">Palmitate</keyword>
<evidence type="ECO:0000256" key="6">
    <source>
        <dbReference type="ARBA" id="ARBA00023139"/>
    </source>
</evidence>
<dbReference type="AlphaFoldDB" id="A0A5J5ED39"/>
<dbReference type="InterPro" id="IPR039859">
    <property type="entry name" value="PFA4/ZDH16/20/ERF2-like"/>
</dbReference>
<dbReference type="PANTHER" id="PTHR12246">
    <property type="entry name" value="PALMITOYLTRANSFERASE ZDHHC16"/>
    <property type="match status" value="1"/>
</dbReference>
<feature type="domain" description="Palmitoyltransferase DHHC" evidence="11">
    <location>
        <begin position="95"/>
        <end position="223"/>
    </location>
</feature>
<keyword evidence="4 10" id="KW-1133">Transmembrane helix</keyword>
<organism evidence="12 13">
    <name type="scientific">Sphaerosporella brunnea</name>
    <dbReference type="NCBI Taxonomy" id="1250544"/>
    <lineage>
        <taxon>Eukaryota</taxon>
        <taxon>Fungi</taxon>
        <taxon>Dikarya</taxon>
        <taxon>Ascomycota</taxon>
        <taxon>Pezizomycotina</taxon>
        <taxon>Pezizomycetes</taxon>
        <taxon>Pezizales</taxon>
        <taxon>Pyronemataceae</taxon>
        <taxon>Sphaerosporella</taxon>
    </lineage>
</organism>
<feature type="non-terminal residue" evidence="12">
    <location>
        <position position="241"/>
    </location>
</feature>
<feature type="transmembrane region" description="Helical" evidence="10">
    <location>
        <begin position="34"/>
        <end position="54"/>
    </location>
</feature>
<evidence type="ECO:0000256" key="8">
    <source>
        <dbReference type="ARBA" id="ARBA00023315"/>
    </source>
</evidence>
<dbReference type="OrthoDB" id="331948at2759"/>
<evidence type="ECO:0000256" key="7">
    <source>
        <dbReference type="ARBA" id="ARBA00023288"/>
    </source>
</evidence>
<keyword evidence="7" id="KW-0449">Lipoprotein</keyword>
<dbReference type="PROSITE" id="PS50216">
    <property type="entry name" value="DHHC"/>
    <property type="match status" value="1"/>
</dbReference>
<dbReference type="InParanoid" id="A0A5J5ED39"/>
<evidence type="ECO:0000256" key="10">
    <source>
        <dbReference type="RuleBase" id="RU079119"/>
    </source>
</evidence>
<keyword evidence="5 10" id="KW-0472">Membrane</keyword>
<comment type="caution">
    <text evidence="12">The sequence shown here is derived from an EMBL/GenBank/DDBJ whole genome shotgun (WGS) entry which is preliminary data.</text>
</comment>
<dbReference type="Proteomes" id="UP000326924">
    <property type="component" value="Unassembled WGS sequence"/>
</dbReference>
<evidence type="ECO:0000256" key="2">
    <source>
        <dbReference type="ARBA" id="ARBA00022679"/>
    </source>
</evidence>
<evidence type="ECO:0000256" key="4">
    <source>
        <dbReference type="ARBA" id="ARBA00022989"/>
    </source>
</evidence>
<feature type="transmembrane region" description="Helical" evidence="10">
    <location>
        <begin position="144"/>
        <end position="164"/>
    </location>
</feature>
<evidence type="ECO:0000256" key="3">
    <source>
        <dbReference type="ARBA" id="ARBA00022692"/>
    </source>
</evidence>
<keyword evidence="8 10" id="KW-0012">Acyltransferase</keyword>